<gene>
    <name evidence="2" type="ORF">GMARGA_LOCUS34359</name>
</gene>
<sequence>MSFLHQKTPTKTAQRQQRGPYVTKACTNCRQTHAKCTGEAPCE</sequence>
<dbReference type="Proteomes" id="UP000789901">
    <property type="component" value="Unassembled WGS sequence"/>
</dbReference>
<evidence type="ECO:0000313" key="2">
    <source>
        <dbReference type="EMBL" id="CAG8839240.1"/>
    </source>
</evidence>
<evidence type="ECO:0000313" key="3">
    <source>
        <dbReference type="Proteomes" id="UP000789901"/>
    </source>
</evidence>
<dbReference type="SUPFAM" id="SSF57701">
    <property type="entry name" value="Zn2/Cys6 DNA-binding domain"/>
    <property type="match status" value="1"/>
</dbReference>
<accession>A0ABN7WRT5</accession>
<feature type="domain" description="Zn(2)-C6 fungal-type" evidence="1">
    <location>
        <begin position="24"/>
        <end position="42"/>
    </location>
</feature>
<dbReference type="Gene3D" id="4.10.240.10">
    <property type="entry name" value="Zn(2)-C6 fungal-type DNA-binding domain"/>
    <property type="match status" value="1"/>
</dbReference>
<proteinExistence type="predicted"/>
<organism evidence="2 3">
    <name type="scientific">Gigaspora margarita</name>
    <dbReference type="NCBI Taxonomy" id="4874"/>
    <lineage>
        <taxon>Eukaryota</taxon>
        <taxon>Fungi</taxon>
        <taxon>Fungi incertae sedis</taxon>
        <taxon>Mucoromycota</taxon>
        <taxon>Glomeromycotina</taxon>
        <taxon>Glomeromycetes</taxon>
        <taxon>Diversisporales</taxon>
        <taxon>Gigasporaceae</taxon>
        <taxon>Gigaspora</taxon>
    </lineage>
</organism>
<dbReference type="Pfam" id="PF00172">
    <property type="entry name" value="Zn_clus"/>
    <property type="match status" value="1"/>
</dbReference>
<name>A0ABN7WRT5_GIGMA</name>
<dbReference type="EMBL" id="CAJVQB010060019">
    <property type="protein sequence ID" value="CAG8839240.1"/>
    <property type="molecule type" value="Genomic_DNA"/>
</dbReference>
<reference evidence="2 3" key="1">
    <citation type="submission" date="2021-06" db="EMBL/GenBank/DDBJ databases">
        <authorList>
            <person name="Kallberg Y."/>
            <person name="Tangrot J."/>
            <person name="Rosling A."/>
        </authorList>
    </citation>
    <scope>NUCLEOTIDE SEQUENCE [LARGE SCALE GENOMIC DNA]</scope>
    <source>
        <strain evidence="2 3">120-4 pot B 10/14</strain>
    </source>
</reference>
<dbReference type="InterPro" id="IPR001138">
    <property type="entry name" value="Zn2Cys6_DnaBD"/>
</dbReference>
<dbReference type="InterPro" id="IPR036864">
    <property type="entry name" value="Zn2-C6_fun-type_DNA-bd_sf"/>
</dbReference>
<comment type="caution">
    <text evidence="2">The sequence shown here is derived from an EMBL/GenBank/DDBJ whole genome shotgun (WGS) entry which is preliminary data.</text>
</comment>
<evidence type="ECO:0000259" key="1">
    <source>
        <dbReference type="Pfam" id="PF00172"/>
    </source>
</evidence>
<protein>
    <submittedName>
        <fullName evidence="2">39032_t:CDS:1</fullName>
    </submittedName>
</protein>
<feature type="non-terminal residue" evidence="2">
    <location>
        <position position="43"/>
    </location>
</feature>
<keyword evidence="3" id="KW-1185">Reference proteome</keyword>